<accession>A0A915AQ01</accession>
<evidence type="ECO:0000313" key="1">
    <source>
        <dbReference type="Proteomes" id="UP000887569"/>
    </source>
</evidence>
<keyword evidence="1" id="KW-1185">Reference proteome</keyword>
<name>A0A915AQ01_PARUN</name>
<dbReference type="Proteomes" id="UP000887569">
    <property type="component" value="Unplaced"/>
</dbReference>
<sequence>FCAAYITGRISLFFRMAGFNSGNNITSGGGCGGCGWNGPFNASPNTFGGSRNPRINSSNMPRWSSNANPNPYSSFNSCPNFSFSLNNNSSNPNLNNFNNAVSALNNNFNNMVNAVNTMNAINSAQRMNLADAFNRMSTVRSPNEMDRIVMEMNMNTQRALNAFNDLNRNLASNILYVNPTFNGLPNCQWKTTFNNDVNYSMHNTGDCCKDECCNSFCNNCWNCVSCNNCPGPMNGSFTVSQSGFSSGNPPVSQLFDFFSKRKLM</sequence>
<dbReference type="WBParaSite" id="PgR012_g118_t02">
    <property type="protein sequence ID" value="PgR012_g118_t02"/>
    <property type="gene ID" value="PgR012_g118"/>
</dbReference>
<proteinExistence type="predicted"/>
<protein>
    <submittedName>
        <fullName evidence="2">Uncharacterized protein</fullName>
    </submittedName>
</protein>
<evidence type="ECO:0000313" key="2">
    <source>
        <dbReference type="WBParaSite" id="PgR012_g118_t02"/>
    </source>
</evidence>
<dbReference type="AlphaFoldDB" id="A0A915AQ01"/>
<organism evidence="1 2">
    <name type="scientific">Parascaris univalens</name>
    <name type="common">Nematode worm</name>
    <dbReference type="NCBI Taxonomy" id="6257"/>
    <lineage>
        <taxon>Eukaryota</taxon>
        <taxon>Metazoa</taxon>
        <taxon>Ecdysozoa</taxon>
        <taxon>Nematoda</taxon>
        <taxon>Chromadorea</taxon>
        <taxon>Rhabditida</taxon>
        <taxon>Spirurina</taxon>
        <taxon>Ascaridomorpha</taxon>
        <taxon>Ascaridoidea</taxon>
        <taxon>Ascarididae</taxon>
        <taxon>Parascaris</taxon>
    </lineage>
</organism>
<reference evidence="2" key="1">
    <citation type="submission" date="2022-11" db="UniProtKB">
        <authorList>
            <consortium name="WormBaseParasite"/>
        </authorList>
    </citation>
    <scope>IDENTIFICATION</scope>
</reference>